<keyword evidence="2" id="KW-0812">Transmembrane</keyword>
<organism evidence="3 4">
    <name type="scientific">Glutinoglossum americanum</name>
    <dbReference type="NCBI Taxonomy" id="1670608"/>
    <lineage>
        <taxon>Eukaryota</taxon>
        <taxon>Fungi</taxon>
        <taxon>Dikarya</taxon>
        <taxon>Ascomycota</taxon>
        <taxon>Pezizomycotina</taxon>
        <taxon>Geoglossomycetes</taxon>
        <taxon>Geoglossales</taxon>
        <taxon>Geoglossaceae</taxon>
        <taxon>Glutinoglossum</taxon>
    </lineage>
</organism>
<feature type="transmembrane region" description="Helical" evidence="2">
    <location>
        <begin position="132"/>
        <end position="156"/>
    </location>
</feature>
<sequence length="222" mass="24647">MGGPAIIPPLLPRHPQSPPEVMPNPVDREGYPPYKIPSMQTPYMVMSLQANETPTRHNILAALFSWLILAGYVVFPGTFTSLKDSDTLGNSKGEKIIQDTIQNVPLLPLAVISCVAGTSGMCWLWWTWRKNYVWLVGQIFFPVLLNSIVGLINILVSVYTAQGGHWSATAKITIIIIGVFVGSMLVLLLVYNRLLEKIKTPYDRELAKRSRIASISDKRTAT</sequence>
<feature type="compositionally biased region" description="Pro residues" evidence="1">
    <location>
        <begin position="1"/>
        <end position="22"/>
    </location>
</feature>
<gene>
    <name evidence="3" type="ORF">FGG08_005614</name>
</gene>
<reference evidence="3" key="1">
    <citation type="submission" date="2021-03" db="EMBL/GenBank/DDBJ databases">
        <title>Comparative genomics and phylogenomic investigation of the class Geoglossomycetes provide insights into ecological specialization and systematics.</title>
        <authorList>
            <person name="Melie T."/>
            <person name="Pirro S."/>
            <person name="Miller A.N."/>
            <person name="Quandt A."/>
        </authorList>
    </citation>
    <scope>NUCLEOTIDE SEQUENCE</scope>
    <source>
        <strain evidence="3">GBOQ0MN5Z8</strain>
    </source>
</reference>
<dbReference type="OrthoDB" id="3254104at2759"/>
<keyword evidence="4" id="KW-1185">Reference proteome</keyword>
<keyword evidence="2" id="KW-1133">Transmembrane helix</keyword>
<keyword evidence="2" id="KW-0472">Membrane</keyword>
<protein>
    <submittedName>
        <fullName evidence="3">Uncharacterized protein</fullName>
    </submittedName>
</protein>
<feature type="transmembrane region" description="Helical" evidence="2">
    <location>
        <begin position="168"/>
        <end position="191"/>
    </location>
</feature>
<name>A0A9P8I2N8_9PEZI</name>
<dbReference type="Proteomes" id="UP000698800">
    <property type="component" value="Unassembled WGS sequence"/>
</dbReference>
<accession>A0A9P8I2N8</accession>
<feature type="region of interest" description="Disordered" evidence="1">
    <location>
        <begin position="1"/>
        <end position="23"/>
    </location>
</feature>
<feature type="transmembrane region" description="Helical" evidence="2">
    <location>
        <begin position="103"/>
        <end position="126"/>
    </location>
</feature>
<dbReference type="EMBL" id="JAGHQL010000137">
    <property type="protein sequence ID" value="KAH0537622.1"/>
    <property type="molecule type" value="Genomic_DNA"/>
</dbReference>
<dbReference type="AlphaFoldDB" id="A0A9P8I2N8"/>
<evidence type="ECO:0000313" key="4">
    <source>
        <dbReference type="Proteomes" id="UP000698800"/>
    </source>
</evidence>
<evidence type="ECO:0000256" key="2">
    <source>
        <dbReference type="SAM" id="Phobius"/>
    </source>
</evidence>
<evidence type="ECO:0000313" key="3">
    <source>
        <dbReference type="EMBL" id="KAH0537622.1"/>
    </source>
</evidence>
<evidence type="ECO:0000256" key="1">
    <source>
        <dbReference type="SAM" id="MobiDB-lite"/>
    </source>
</evidence>
<comment type="caution">
    <text evidence="3">The sequence shown here is derived from an EMBL/GenBank/DDBJ whole genome shotgun (WGS) entry which is preliminary data.</text>
</comment>
<proteinExistence type="predicted"/>
<feature type="transmembrane region" description="Helical" evidence="2">
    <location>
        <begin position="59"/>
        <end position="82"/>
    </location>
</feature>